<sequence>MLCAAGAAALMGPALLALTGCEPTGDGLDTITVAVTTGKRATDELKHEGYDVRWVSCSGKAEDGGVTDKGSPRPVPAIGVDCQGRTGGGGKIIIFGRVTGISGDACVKGRVTAKVDGRTVFVVRVLGDCSRASASSGGGPQSPPAGHSVSPSCSPSGRGVSTPPPPPPPPTPSLLPGK</sequence>
<feature type="signal peptide" evidence="2">
    <location>
        <begin position="1"/>
        <end position="19"/>
    </location>
</feature>
<evidence type="ECO:0000313" key="3">
    <source>
        <dbReference type="EMBL" id="GAA0328367.1"/>
    </source>
</evidence>
<evidence type="ECO:0000256" key="2">
    <source>
        <dbReference type="SAM" id="SignalP"/>
    </source>
</evidence>
<feature type="compositionally biased region" description="Pro residues" evidence="1">
    <location>
        <begin position="162"/>
        <end position="178"/>
    </location>
</feature>
<protein>
    <recommendedName>
        <fullName evidence="5">Lipoprotein</fullName>
    </recommendedName>
</protein>
<name>A0ABN0W7Y4_9ACTN</name>
<evidence type="ECO:0000256" key="1">
    <source>
        <dbReference type="SAM" id="MobiDB-lite"/>
    </source>
</evidence>
<feature type="region of interest" description="Disordered" evidence="1">
    <location>
        <begin position="131"/>
        <end position="178"/>
    </location>
</feature>
<reference evidence="3 4" key="1">
    <citation type="journal article" date="2019" name="Int. J. Syst. Evol. Microbiol.">
        <title>The Global Catalogue of Microorganisms (GCM) 10K type strain sequencing project: providing services to taxonomists for standard genome sequencing and annotation.</title>
        <authorList>
            <consortium name="The Broad Institute Genomics Platform"/>
            <consortium name="The Broad Institute Genome Sequencing Center for Infectious Disease"/>
            <person name="Wu L."/>
            <person name="Ma J."/>
        </authorList>
    </citation>
    <scope>NUCLEOTIDE SEQUENCE [LARGE SCALE GENOMIC DNA]</scope>
    <source>
        <strain evidence="3 4">JCM 4565</strain>
    </source>
</reference>
<evidence type="ECO:0008006" key="5">
    <source>
        <dbReference type="Google" id="ProtNLM"/>
    </source>
</evidence>
<keyword evidence="2" id="KW-0732">Signal</keyword>
<dbReference type="Proteomes" id="UP001500063">
    <property type="component" value="Unassembled WGS sequence"/>
</dbReference>
<gene>
    <name evidence="3" type="ORF">GCM10010319_00430</name>
</gene>
<keyword evidence="4" id="KW-1185">Reference proteome</keyword>
<organism evidence="3 4">
    <name type="scientific">Streptomyces blastmyceticus</name>
    <dbReference type="NCBI Taxonomy" id="68180"/>
    <lineage>
        <taxon>Bacteria</taxon>
        <taxon>Bacillati</taxon>
        <taxon>Actinomycetota</taxon>
        <taxon>Actinomycetes</taxon>
        <taxon>Kitasatosporales</taxon>
        <taxon>Streptomycetaceae</taxon>
        <taxon>Streptomyces</taxon>
    </lineage>
</organism>
<dbReference type="EMBL" id="BAAABW010000001">
    <property type="protein sequence ID" value="GAA0328367.1"/>
    <property type="molecule type" value="Genomic_DNA"/>
</dbReference>
<evidence type="ECO:0000313" key="4">
    <source>
        <dbReference type="Proteomes" id="UP001500063"/>
    </source>
</evidence>
<proteinExistence type="predicted"/>
<accession>A0ABN0W7Y4</accession>
<comment type="caution">
    <text evidence="3">The sequence shown here is derived from an EMBL/GenBank/DDBJ whole genome shotgun (WGS) entry which is preliminary data.</text>
</comment>
<feature type="chain" id="PRO_5045782993" description="Lipoprotein" evidence="2">
    <location>
        <begin position="20"/>
        <end position="178"/>
    </location>
</feature>